<feature type="domain" description="MacB-like periplasmic core" evidence="9">
    <location>
        <begin position="30"/>
        <end position="219"/>
    </location>
</feature>
<dbReference type="InterPro" id="IPR003838">
    <property type="entry name" value="ABC3_permease_C"/>
</dbReference>
<evidence type="ECO:0000313" key="10">
    <source>
        <dbReference type="EMBL" id="GAA1110175.1"/>
    </source>
</evidence>
<accession>A0ABN1TZH9</accession>
<sequence length="399" mass="41436">MRRPRERSTINLLVLAREAFQGVASQPLRSALTALGTLVGVSSVVAVLGLTATANAQITTTFSELSSTLVTLEPSAAAQAPGFDVEAEEQVGALQGVRAAAVISAVSVDAPLVHAGIEDQTVEAPRVSGVTTGYWSVVEAPLLRGRLIDDALETQPVAVLGERTAQRLGITDLTRQVLIELEGQPFLVVGIVGPARRDQVAAGEILIPQPYVREWAEPGTFTERMLITTEIGSGQAVADQAAIAASPLRPDAVTVHYPQRPRVVDDAVSDELARLFVLLAAVTMLVAAVGIANISLMSVVERRREIGVRRALGARRRHIVGQFLIEAALLGAVGGAAGGAVGQFAVIGVSMSKGWTPTLDPVLTLAAAPLGLLVGLLAGTFAATRAARVPPALALKAAL</sequence>
<evidence type="ECO:0000259" key="8">
    <source>
        <dbReference type="Pfam" id="PF02687"/>
    </source>
</evidence>
<keyword evidence="4 7" id="KW-1133">Transmembrane helix</keyword>
<name>A0ABN1TZH9_9ACTN</name>
<gene>
    <name evidence="10" type="ORF">GCM10009668_33470</name>
</gene>
<comment type="similarity">
    <text evidence="6">Belongs to the ABC-4 integral membrane protein family.</text>
</comment>
<comment type="caution">
    <text evidence="10">The sequence shown here is derived from an EMBL/GenBank/DDBJ whole genome shotgun (WGS) entry which is preliminary data.</text>
</comment>
<feature type="transmembrane region" description="Helical" evidence="7">
    <location>
        <begin position="31"/>
        <end position="52"/>
    </location>
</feature>
<evidence type="ECO:0000256" key="3">
    <source>
        <dbReference type="ARBA" id="ARBA00022692"/>
    </source>
</evidence>
<keyword evidence="11" id="KW-1185">Reference proteome</keyword>
<evidence type="ECO:0000256" key="1">
    <source>
        <dbReference type="ARBA" id="ARBA00004651"/>
    </source>
</evidence>
<dbReference type="Proteomes" id="UP001501581">
    <property type="component" value="Unassembled WGS sequence"/>
</dbReference>
<evidence type="ECO:0000256" key="2">
    <source>
        <dbReference type="ARBA" id="ARBA00022475"/>
    </source>
</evidence>
<evidence type="ECO:0000256" key="6">
    <source>
        <dbReference type="ARBA" id="ARBA00038076"/>
    </source>
</evidence>
<proteinExistence type="inferred from homology"/>
<dbReference type="PANTHER" id="PTHR30572:SF4">
    <property type="entry name" value="ABC TRANSPORTER PERMEASE YTRF"/>
    <property type="match status" value="1"/>
</dbReference>
<feature type="domain" description="ABC3 transporter permease C-terminal" evidence="8">
    <location>
        <begin position="278"/>
        <end position="391"/>
    </location>
</feature>
<evidence type="ECO:0000256" key="7">
    <source>
        <dbReference type="SAM" id="Phobius"/>
    </source>
</evidence>
<dbReference type="InterPro" id="IPR025857">
    <property type="entry name" value="MacB_PCD"/>
</dbReference>
<dbReference type="InterPro" id="IPR050250">
    <property type="entry name" value="Macrolide_Exporter_MacB"/>
</dbReference>
<reference evidence="10 11" key="1">
    <citation type="journal article" date="2019" name="Int. J. Syst. Evol. Microbiol.">
        <title>The Global Catalogue of Microorganisms (GCM) 10K type strain sequencing project: providing services to taxonomists for standard genome sequencing and annotation.</title>
        <authorList>
            <consortium name="The Broad Institute Genomics Platform"/>
            <consortium name="The Broad Institute Genome Sequencing Center for Infectious Disease"/>
            <person name="Wu L."/>
            <person name="Ma J."/>
        </authorList>
    </citation>
    <scope>NUCLEOTIDE SEQUENCE [LARGE SCALE GENOMIC DNA]</scope>
    <source>
        <strain evidence="10 11">JCM 13008</strain>
    </source>
</reference>
<dbReference type="EMBL" id="BAAALG010000012">
    <property type="protein sequence ID" value="GAA1110175.1"/>
    <property type="molecule type" value="Genomic_DNA"/>
</dbReference>
<organism evidence="10 11">
    <name type="scientific">Nocardioides dubius</name>
    <dbReference type="NCBI Taxonomy" id="317019"/>
    <lineage>
        <taxon>Bacteria</taxon>
        <taxon>Bacillati</taxon>
        <taxon>Actinomycetota</taxon>
        <taxon>Actinomycetes</taxon>
        <taxon>Propionibacteriales</taxon>
        <taxon>Nocardioidaceae</taxon>
        <taxon>Nocardioides</taxon>
    </lineage>
</organism>
<keyword evidence="3 7" id="KW-0812">Transmembrane</keyword>
<dbReference type="PANTHER" id="PTHR30572">
    <property type="entry name" value="MEMBRANE COMPONENT OF TRANSPORTER-RELATED"/>
    <property type="match status" value="1"/>
</dbReference>
<dbReference type="RefSeq" id="WP_343995994.1">
    <property type="nucleotide sequence ID" value="NZ_BAAALG010000012.1"/>
</dbReference>
<feature type="transmembrane region" description="Helical" evidence="7">
    <location>
        <begin position="362"/>
        <end position="383"/>
    </location>
</feature>
<evidence type="ECO:0000256" key="5">
    <source>
        <dbReference type="ARBA" id="ARBA00023136"/>
    </source>
</evidence>
<dbReference type="Pfam" id="PF02687">
    <property type="entry name" value="FtsX"/>
    <property type="match status" value="1"/>
</dbReference>
<evidence type="ECO:0000259" key="9">
    <source>
        <dbReference type="Pfam" id="PF12704"/>
    </source>
</evidence>
<keyword evidence="5 7" id="KW-0472">Membrane</keyword>
<dbReference type="Pfam" id="PF12704">
    <property type="entry name" value="MacB_PCD"/>
    <property type="match status" value="1"/>
</dbReference>
<keyword evidence="2" id="KW-1003">Cell membrane</keyword>
<evidence type="ECO:0000313" key="11">
    <source>
        <dbReference type="Proteomes" id="UP001501581"/>
    </source>
</evidence>
<protein>
    <submittedName>
        <fullName evidence="10">ABC transporter permease</fullName>
    </submittedName>
</protein>
<evidence type="ECO:0000256" key="4">
    <source>
        <dbReference type="ARBA" id="ARBA00022989"/>
    </source>
</evidence>
<feature type="transmembrane region" description="Helical" evidence="7">
    <location>
        <begin position="319"/>
        <end position="342"/>
    </location>
</feature>
<feature type="transmembrane region" description="Helical" evidence="7">
    <location>
        <begin position="275"/>
        <end position="299"/>
    </location>
</feature>
<comment type="subcellular location">
    <subcellularLocation>
        <location evidence="1">Cell membrane</location>
        <topology evidence="1">Multi-pass membrane protein</topology>
    </subcellularLocation>
</comment>